<dbReference type="Proteomes" id="UP000192775">
    <property type="component" value="Chromosome"/>
</dbReference>
<name>A0A1X9LNH1_9MICO</name>
<evidence type="ECO:0008006" key="5">
    <source>
        <dbReference type="Google" id="ProtNLM"/>
    </source>
</evidence>
<dbReference type="KEGG" id="cphy:B5808_09885"/>
<dbReference type="Gene3D" id="3.40.50.1820">
    <property type="entry name" value="alpha/beta hydrolase"/>
    <property type="match status" value="1"/>
</dbReference>
<organism evidence="3 4">
    <name type="scientific">Cnuibacter physcomitrellae</name>
    <dbReference type="NCBI Taxonomy" id="1619308"/>
    <lineage>
        <taxon>Bacteria</taxon>
        <taxon>Bacillati</taxon>
        <taxon>Actinomycetota</taxon>
        <taxon>Actinomycetes</taxon>
        <taxon>Micrococcales</taxon>
        <taxon>Microbacteriaceae</taxon>
        <taxon>Cnuibacter</taxon>
    </lineage>
</organism>
<keyword evidence="4" id="KW-1185">Reference proteome</keyword>
<evidence type="ECO:0000256" key="1">
    <source>
        <dbReference type="SAM" id="MobiDB-lite"/>
    </source>
</evidence>
<feature type="transmembrane region" description="Helical" evidence="2">
    <location>
        <begin position="599"/>
        <end position="618"/>
    </location>
</feature>
<gene>
    <name evidence="3" type="ORF">B5808_09885</name>
</gene>
<sequence>MAFSLMGASSALATPSPGGSGASSAAAGDAASVSAAAAPRAEIAPADCPPGAPGGSTCGTLTVPENRNNPSTRTIGLPYLVIPASQQPAAGVPVLVMTGSSAQSSEVAERLAGDPSIGAAHDVVVLAQRGGSETTAPFRCDPAVTAYIGTMTTTDTPAEEMGDVVTAMQACIADMIAEGGDPSGYNRAQTAADVVDLRAALGYPTWTLMGQGTTTSVMQTVAAIDPAAVAGVVLDGFVPADSDLKGLAYAGLSAALTNLSSRSSDEYPDLPTTLSDAGTLVGEESANGIVSDPVSQRDRYYDLTASDVVTLTQLALGDPAAAESVPFMLNRVTGGETNSLQPFADVAVERLVAGDPALTWLEQCQDWQPFWSADPTQPAAEGSGEDPTPLPGLTTFVAADRICSGIGVPAVDGGTRSIPASGAPALVFASDTDPDLPSDSVSGFAAASFPRSQVVRMQSNGAASATSLDCGLQQLSSWLASPETPVQTDCTDGADRYPVIAADDVHETIRVASVVESVRTLDPLGLVVPLVFGAFAVLWLLGWVITLIVQAARREPVGLLIASGVPPITGVAFLAAAWIVVSGAIAATPGLPLVGVPPLVPWLGILLGVGFLAIIPVWRLRGRGAAALAAGATLVWIAMMVWFAWIAVLSS</sequence>
<feature type="transmembrane region" description="Helical" evidence="2">
    <location>
        <begin position="557"/>
        <end position="587"/>
    </location>
</feature>
<evidence type="ECO:0000256" key="2">
    <source>
        <dbReference type="SAM" id="Phobius"/>
    </source>
</evidence>
<feature type="transmembrane region" description="Helical" evidence="2">
    <location>
        <begin position="524"/>
        <end position="545"/>
    </location>
</feature>
<dbReference type="InterPro" id="IPR029058">
    <property type="entry name" value="AB_hydrolase_fold"/>
</dbReference>
<reference evidence="3 4" key="1">
    <citation type="submission" date="2017-04" db="EMBL/GenBank/DDBJ databases">
        <authorList>
            <person name="Afonso C.L."/>
            <person name="Miller P.J."/>
            <person name="Scott M.A."/>
            <person name="Spackman E."/>
            <person name="Goraichik I."/>
            <person name="Dimitrov K.M."/>
            <person name="Suarez D.L."/>
            <person name="Swayne D.E."/>
        </authorList>
    </citation>
    <scope>NUCLEOTIDE SEQUENCE [LARGE SCALE GENOMIC DNA]</scope>
    <source>
        <strain evidence="4">XA(T)</strain>
    </source>
</reference>
<keyword evidence="2" id="KW-0812">Transmembrane</keyword>
<protein>
    <recommendedName>
        <fullName evidence="5">AB hydrolase-1 domain-containing protein</fullName>
    </recommendedName>
</protein>
<feature type="region of interest" description="Disordered" evidence="1">
    <location>
        <begin position="44"/>
        <end position="70"/>
    </location>
</feature>
<evidence type="ECO:0000313" key="3">
    <source>
        <dbReference type="EMBL" id="ARJ05501.1"/>
    </source>
</evidence>
<dbReference type="EMBL" id="CP020715">
    <property type="protein sequence ID" value="ARJ05501.1"/>
    <property type="molecule type" value="Genomic_DNA"/>
</dbReference>
<keyword evidence="2" id="KW-1133">Transmembrane helix</keyword>
<evidence type="ECO:0000313" key="4">
    <source>
        <dbReference type="Proteomes" id="UP000192775"/>
    </source>
</evidence>
<keyword evidence="2" id="KW-0472">Membrane</keyword>
<accession>A0A1X9LNH1</accession>
<dbReference type="SUPFAM" id="SSF53474">
    <property type="entry name" value="alpha/beta-Hydrolases"/>
    <property type="match status" value="1"/>
</dbReference>
<feature type="transmembrane region" description="Helical" evidence="2">
    <location>
        <begin position="625"/>
        <end position="648"/>
    </location>
</feature>
<proteinExistence type="predicted"/>
<dbReference type="AlphaFoldDB" id="A0A1X9LNH1"/>
<feature type="compositionally biased region" description="Polar residues" evidence="1">
    <location>
        <begin position="58"/>
        <end position="70"/>
    </location>
</feature>
<dbReference type="STRING" id="1619308.B5808_09885"/>